<dbReference type="PANTHER" id="PTHR36110:SF4">
    <property type="entry name" value="RING-CLEAVING DIOXYGENASE MHQA-RELATED"/>
    <property type="match status" value="1"/>
</dbReference>
<proteinExistence type="predicted"/>
<dbReference type="EMBL" id="CAESAN010000151">
    <property type="protein sequence ID" value="CAB4346794.1"/>
    <property type="molecule type" value="Genomic_DNA"/>
</dbReference>
<dbReference type="InterPro" id="IPR004360">
    <property type="entry name" value="Glyas_Fos-R_dOase_dom"/>
</dbReference>
<protein>
    <submittedName>
        <fullName evidence="2">Unannotated protein</fullName>
    </submittedName>
</protein>
<name>A0A6J5ZVW2_9ZZZZ</name>
<accession>A0A6J5ZVW2</accession>
<dbReference type="AlphaFoldDB" id="A0A6J5ZVW2"/>
<dbReference type="InterPro" id="IPR029068">
    <property type="entry name" value="Glyas_Bleomycin-R_OHBP_Dase"/>
</dbReference>
<feature type="domain" description="VOC" evidence="1">
    <location>
        <begin position="26"/>
        <end position="156"/>
    </location>
</feature>
<dbReference type="SUPFAM" id="SSF54593">
    <property type="entry name" value="Glyoxalase/Bleomycin resistance protein/Dihydroxybiphenyl dioxygenase"/>
    <property type="match status" value="1"/>
</dbReference>
<organism evidence="2">
    <name type="scientific">freshwater metagenome</name>
    <dbReference type="NCBI Taxonomy" id="449393"/>
    <lineage>
        <taxon>unclassified sequences</taxon>
        <taxon>metagenomes</taxon>
        <taxon>ecological metagenomes</taxon>
    </lineage>
</organism>
<dbReference type="InterPro" id="IPR052537">
    <property type="entry name" value="Extradiol_RC_dioxygenase"/>
</dbReference>
<dbReference type="Pfam" id="PF00903">
    <property type="entry name" value="Glyoxalase"/>
    <property type="match status" value="1"/>
</dbReference>
<sequence length="162" mass="17358">MEGVSGESEAQLPKAAVAPQPMRITGLQHATLICSDLERTSAFYRDTLGLSLVTEGVNADDPAVRHFWFSTDPHASSAASALRLSFIEYPQMPPATQGVGGTHHLALAVASPAEVGAWRDYLQQRSIPTTEIFNRDGLQSIYLRDPDGQILEITAPVSGADA</sequence>
<evidence type="ECO:0000313" key="2">
    <source>
        <dbReference type="EMBL" id="CAB4346794.1"/>
    </source>
</evidence>
<dbReference type="CDD" id="cd06587">
    <property type="entry name" value="VOC"/>
    <property type="match status" value="1"/>
</dbReference>
<reference evidence="2" key="1">
    <citation type="submission" date="2020-05" db="EMBL/GenBank/DDBJ databases">
        <authorList>
            <person name="Chiriac C."/>
            <person name="Salcher M."/>
            <person name="Ghai R."/>
            <person name="Kavagutti S V."/>
        </authorList>
    </citation>
    <scope>NUCLEOTIDE SEQUENCE</scope>
</reference>
<dbReference type="InterPro" id="IPR037523">
    <property type="entry name" value="VOC_core"/>
</dbReference>
<dbReference type="Gene3D" id="3.10.180.10">
    <property type="entry name" value="2,3-Dihydroxybiphenyl 1,2-Dioxygenase, domain 1"/>
    <property type="match status" value="1"/>
</dbReference>
<gene>
    <name evidence="2" type="ORF">UFOPK3547_01475</name>
</gene>
<evidence type="ECO:0000259" key="1">
    <source>
        <dbReference type="PROSITE" id="PS51819"/>
    </source>
</evidence>
<dbReference type="PROSITE" id="PS51819">
    <property type="entry name" value="VOC"/>
    <property type="match status" value="1"/>
</dbReference>
<dbReference type="PANTHER" id="PTHR36110">
    <property type="entry name" value="RING-CLEAVING DIOXYGENASE MHQE-RELATED"/>
    <property type="match status" value="1"/>
</dbReference>